<keyword evidence="1" id="KW-0378">Hydrolase</keyword>
<evidence type="ECO:0000313" key="3">
    <source>
        <dbReference type="EMBL" id="KKR13371.1"/>
    </source>
</evidence>
<dbReference type="Proteomes" id="UP000034690">
    <property type="component" value="Unassembled WGS sequence"/>
</dbReference>
<dbReference type="NCBIfam" id="TIGR01076">
    <property type="entry name" value="sortase_fam"/>
    <property type="match status" value="1"/>
</dbReference>
<dbReference type="Gene3D" id="2.40.260.10">
    <property type="entry name" value="Sortase"/>
    <property type="match status" value="1"/>
</dbReference>
<comment type="caution">
    <text evidence="3">The sequence shown here is derived from an EMBL/GenBank/DDBJ whole genome shotgun (WGS) entry which is preliminary data.</text>
</comment>
<sequence>MKPRGLIYQNGRSGTHGEIILFIPVLIRLAFHFIRGVGAGLIAFSFLIFAFSFGPVIKQEVYYKLGEAGLIRKQDNNTTSDFSLQIAEAEKILAVQKEAQSYGVNSYFSVVVPSIDAKANVIANVDAGNKNEYLDALKKGVAHAKGTYFPGQDGTIFLFSHSTDSPLNFARYNAIFYLLKKLEKGDKIIVYFADKRYEYEVSDKQLAEPGDASWLVPKKEGEELILMTCDPPGTTWNRLLVVARPVS</sequence>
<gene>
    <name evidence="3" type="ORF">UT40_C0018G0016</name>
</gene>
<dbReference type="Pfam" id="PF04203">
    <property type="entry name" value="Sortase"/>
    <property type="match status" value="1"/>
</dbReference>
<proteinExistence type="predicted"/>
<reference evidence="3 4" key="1">
    <citation type="journal article" date="2015" name="Nature">
        <title>rRNA introns, odd ribosomes, and small enigmatic genomes across a large radiation of phyla.</title>
        <authorList>
            <person name="Brown C.T."/>
            <person name="Hug L.A."/>
            <person name="Thomas B.C."/>
            <person name="Sharon I."/>
            <person name="Castelle C.J."/>
            <person name="Singh A."/>
            <person name="Wilkins M.J."/>
            <person name="Williams K.H."/>
            <person name="Banfield J.F."/>
        </authorList>
    </citation>
    <scope>NUCLEOTIDE SEQUENCE [LARGE SCALE GENOMIC DNA]</scope>
</reference>
<evidence type="ECO:0000256" key="1">
    <source>
        <dbReference type="ARBA" id="ARBA00022801"/>
    </source>
</evidence>
<evidence type="ECO:0000313" key="4">
    <source>
        <dbReference type="Proteomes" id="UP000034690"/>
    </source>
</evidence>
<dbReference type="InterPro" id="IPR005754">
    <property type="entry name" value="Sortase"/>
</dbReference>
<feature type="transmembrane region" description="Helical" evidence="2">
    <location>
        <begin position="37"/>
        <end position="57"/>
    </location>
</feature>
<evidence type="ECO:0000256" key="2">
    <source>
        <dbReference type="SAM" id="Phobius"/>
    </source>
</evidence>
<dbReference type="InterPro" id="IPR023365">
    <property type="entry name" value="Sortase_dom-sf"/>
</dbReference>
<dbReference type="AlphaFoldDB" id="A0A0G0NKM3"/>
<dbReference type="GO" id="GO:0016787">
    <property type="term" value="F:hydrolase activity"/>
    <property type="evidence" value="ECO:0007669"/>
    <property type="project" value="UniProtKB-KW"/>
</dbReference>
<evidence type="ECO:0008006" key="5">
    <source>
        <dbReference type="Google" id="ProtNLM"/>
    </source>
</evidence>
<keyword evidence="2" id="KW-0472">Membrane</keyword>
<keyword evidence="2" id="KW-0812">Transmembrane</keyword>
<accession>A0A0G0NKM3</accession>
<organism evidence="3 4">
    <name type="scientific">Candidatus Woesebacteria bacterium GW2011_GWA1_39_21b</name>
    <dbReference type="NCBI Taxonomy" id="1618551"/>
    <lineage>
        <taxon>Bacteria</taxon>
        <taxon>Candidatus Woeseibacteriota</taxon>
    </lineage>
</organism>
<keyword evidence="2" id="KW-1133">Transmembrane helix</keyword>
<protein>
    <recommendedName>
        <fullName evidence="5">Sortase family protein</fullName>
    </recommendedName>
</protein>
<dbReference type="EMBL" id="LBWQ01000018">
    <property type="protein sequence ID" value="KKR13371.1"/>
    <property type="molecule type" value="Genomic_DNA"/>
</dbReference>
<dbReference type="SUPFAM" id="SSF63817">
    <property type="entry name" value="Sortase"/>
    <property type="match status" value="1"/>
</dbReference>
<name>A0A0G0NKM3_9BACT</name>